<dbReference type="Gene3D" id="1.10.150.240">
    <property type="entry name" value="Putative phosphatase, domain 2"/>
    <property type="match status" value="1"/>
</dbReference>
<comment type="similarity">
    <text evidence="3">Belongs to the HAD-like hydrolase superfamily. CbbY/CbbZ/Gph/YieH family.</text>
</comment>
<dbReference type="SUPFAM" id="SSF56784">
    <property type="entry name" value="HAD-like"/>
    <property type="match status" value="1"/>
</dbReference>
<dbReference type="InterPro" id="IPR023214">
    <property type="entry name" value="HAD_sf"/>
</dbReference>
<dbReference type="GO" id="GO:0005829">
    <property type="term" value="C:cytosol"/>
    <property type="evidence" value="ECO:0007669"/>
    <property type="project" value="TreeGrafter"/>
</dbReference>
<keyword evidence="5" id="KW-0378">Hydrolase</keyword>
<dbReference type="Proteomes" id="UP000273643">
    <property type="component" value="Unassembled WGS sequence"/>
</dbReference>
<organism evidence="5 6">
    <name type="scientific">Marinimicrobium koreense</name>
    <dbReference type="NCBI Taxonomy" id="306545"/>
    <lineage>
        <taxon>Bacteria</taxon>
        <taxon>Pseudomonadati</taxon>
        <taxon>Pseudomonadota</taxon>
        <taxon>Gammaproteobacteria</taxon>
        <taxon>Cellvibrionales</taxon>
        <taxon>Cellvibrionaceae</taxon>
        <taxon>Marinimicrobium</taxon>
    </lineage>
</organism>
<dbReference type="EMBL" id="RJUK01000001">
    <property type="protein sequence ID" value="ROQ20058.1"/>
    <property type="molecule type" value="Genomic_DNA"/>
</dbReference>
<dbReference type="Gene3D" id="3.40.50.1000">
    <property type="entry name" value="HAD superfamily/HAD-like"/>
    <property type="match status" value="1"/>
</dbReference>
<dbReference type="GO" id="GO:0008967">
    <property type="term" value="F:phosphoglycolate phosphatase activity"/>
    <property type="evidence" value="ECO:0007669"/>
    <property type="project" value="UniProtKB-EC"/>
</dbReference>
<dbReference type="InterPro" id="IPR050155">
    <property type="entry name" value="HAD-like_hydrolase_sf"/>
</dbReference>
<dbReference type="PANTHER" id="PTHR43434">
    <property type="entry name" value="PHOSPHOGLYCOLATE PHOSPHATASE"/>
    <property type="match status" value="1"/>
</dbReference>
<gene>
    <name evidence="5" type="ORF">EDC38_0651</name>
</gene>
<dbReference type="EC" id="3.1.3.18" evidence="4"/>
<evidence type="ECO:0000256" key="3">
    <source>
        <dbReference type="ARBA" id="ARBA00006171"/>
    </source>
</evidence>
<accession>A0A3N1NXN3</accession>
<evidence type="ECO:0000256" key="1">
    <source>
        <dbReference type="ARBA" id="ARBA00000830"/>
    </source>
</evidence>
<sequence>MMDQYRTIVFDCDGVILDSNKVKTEAFYQAALPYGEEAARALVQYHVSNGGISRYVKFEAFLSELAPAGTPGPGLDELLERYASSVKQGLLECRVTEGLDELRAATPKASWLVASGGDQNELRSVFAQRELASLFDGGIFGSPDDKKVILQRELAALPDDKPALFIGDSRYDHEVAQTFGLDFVFVSQWTEFSGWEAYCRSHGIPVVDAPRDLLS</sequence>
<dbReference type="SFLD" id="SFLDG01129">
    <property type="entry name" value="C1.5:_HAD__Beta-PGM__Phosphata"/>
    <property type="match status" value="1"/>
</dbReference>
<reference evidence="5 6" key="1">
    <citation type="submission" date="2018-11" db="EMBL/GenBank/DDBJ databases">
        <title>Genomic Encyclopedia of Type Strains, Phase IV (KMG-IV): sequencing the most valuable type-strain genomes for metagenomic binning, comparative biology and taxonomic classification.</title>
        <authorList>
            <person name="Goeker M."/>
        </authorList>
    </citation>
    <scope>NUCLEOTIDE SEQUENCE [LARGE SCALE GENOMIC DNA]</scope>
    <source>
        <strain evidence="5 6">DSM 16974</strain>
    </source>
</reference>
<dbReference type="InterPro" id="IPR036412">
    <property type="entry name" value="HAD-like_sf"/>
</dbReference>
<dbReference type="InterPro" id="IPR023198">
    <property type="entry name" value="PGP-like_dom2"/>
</dbReference>
<keyword evidence="6" id="KW-1185">Reference proteome</keyword>
<dbReference type="GO" id="GO:0006281">
    <property type="term" value="P:DNA repair"/>
    <property type="evidence" value="ECO:0007669"/>
    <property type="project" value="TreeGrafter"/>
</dbReference>
<dbReference type="Pfam" id="PF00702">
    <property type="entry name" value="Hydrolase"/>
    <property type="match status" value="1"/>
</dbReference>
<dbReference type="PANTHER" id="PTHR43434:SF1">
    <property type="entry name" value="PHOSPHOGLYCOLATE PHOSPHATASE"/>
    <property type="match status" value="1"/>
</dbReference>
<dbReference type="RefSeq" id="WP_211331032.1">
    <property type="nucleotide sequence ID" value="NZ_RJUK01000001.1"/>
</dbReference>
<name>A0A3N1NXN3_9GAMM</name>
<protein>
    <recommendedName>
        <fullName evidence="4">phosphoglycolate phosphatase</fullName>
        <ecNumber evidence="4">3.1.3.18</ecNumber>
    </recommendedName>
</protein>
<comment type="caution">
    <text evidence="5">The sequence shown here is derived from an EMBL/GenBank/DDBJ whole genome shotgun (WGS) entry which is preliminary data.</text>
</comment>
<evidence type="ECO:0000313" key="5">
    <source>
        <dbReference type="EMBL" id="ROQ20058.1"/>
    </source>
</evidence>
<dbReference type="CDD" id="cd01427">
    <property type="entry name" value="HAD_like"/>
    <property type="match status" value="1"/>
</dbReference>
<dbReference type="AlphaFoldDB" id="A0A3N1NXN3"/>
<proteinExistence type="inferred from homology"/>
<evidence type="ECO:0000256" key="2">
    <source>
        <dbReference type="ARBA" id="ARBA00004818"/>
    </source>
</evidence>
<evidence type="ECO:0000313" key="6">
    <source>
        <dbReference type="Proteomes" id="UP000273643"/>
    </source>
</evidence>
<comment type="pathway">
    <text evidence="2">Organic acid metabolism; glycolate biosynthesis; glycolate from 2-phosphoglycolate: step 1/1.</text>
</comment>
<comment type="catalytic activity">
    <reaction evidence="1">
        <text>2-phosphoglycolate + H2O = glycolate + phosphate</text>
        <dbReference type="Rhea" id="RHEA:14369"/>
        <dbReference type="ChEBI" id="CHEBI:15377"/>
        <dbReference type="ChEBI" id="CHEBI:29805"/>
        <dbReference type="ChEBI" id="CHEBI:43474"/>
        <dbReference type="ChEBI" id="CHEBI:58033"/>
        <dbReference type="EC" id="3.1.3.18"/>
    </reaction>
</comment>
<dbReference type="SFLD" id="SFLDS00003">
    <property type="entry name" value="Haloacid_Dehalogenase"/>
    <property type="match status" value="1"/>
</dbReference>
<evidence type="ECO:0000256" key="4">
    <source>
        <dbReference type="ARBA" id="ARBA00013078"/>
    </source>
</evidence>